<dbReference type="CDD" id="cd18793">
    <property type="entry name" value="SF2_C_SNF"/>
    <property type="match status" value="1"/>
</dbReference>
<dbReference type="PANTHER" id="PTHR45629:SF7">
    <property type="entry name" value="DNA EXCISION REPAIR PROTEIN ERCC-6-RELATED"/>
    <property type="match status" value="1"/>
</dbReference>
<proteinExistence type="predicted"/>
<dbReference type="GO" id="GO:0005524">
    <property type="term" value="F:ATP binding"/>
    <property type="evidence" value="ECO:0007669"/>
    <property type="project" value="InterPro"/>
</dbReference>
<keyword evidence="5" id="KW-0067">ATP-binding</keyword>
<dbReference type="InterPro" id="IPR014001">
    <property type="entry name" value="Helicase_ATP-bd"/>
</dbReference>
<reference evidence="5" key="1">
    <citation type="submission" date="2018-10" db="EMBL/GenBank/DDBJ databases">
        <title>Hidden diversity of soil giant viruses.</title>
        <authorList>
            <person name="Schulz F."/>
            <person name="Alteio L."/>
            <person name="Goudeau D."/>
            <person name="Ryan E.M."/>
            <person name="Malmstrom R.R."/>
            <person name="Blanchard J."/>
            <person name="Woyke T."/>
        </authorList>
    </citation>
    <scope>NUCLEOTIDE SEQUENCE</scope>
    <source>
        <strain evidence="5">TEV1</strain>
    </source>
</reference>
<dbReference type="InterPro" id="IPR001650">
    <property type="entry name" value="Helicase_C-like"/>
</dbReference>
<dbReference type="InterPro" id="IPR050496">
    <property type="entry name" value="SNF2_RAD54_helicase_repair"/>
</dbReference>
<dbReference type="PROSITE" id="PS51194">
    <property type="entry name" value="HELICASE_CTER"/>
    <property type="match status" value="1"/>
</dbReference>
<gene>
    <name evidence="5" type="ORF">Terrestrivirus2_181</name>
</gene>
<dbReference type="InterPro" id="IPR006935">
    <property type="entry name" value="Helicase/UvrB_N"/>
</dbReference>
<dbReference type="PROSITE" id="PS51192">
    <property type="entry name" value="HELICASE_ATP_BIND_1"/>
    <property type="match status" value="1"/>
</dbReference>
<evidence type="ECO:0000259" key="3">
    <source>
        <dbReference type="PROSITE" id="PS51192"/>
    </source>
</evidence>
<dbReference type="SMART" id="SM00490">
    <property type="entry name" value="HELICc"/>
    <property type="match status" value="1"/>
</dbReference>
<keyword evidence="5" id="KW-0347">Helicase</keyword>
<dbReference type="SMART" id="SM00487">
    <property type="entry name" value="DEXDc"/>
    <property type="match status" value="1"/>
</dbReference>
<feature type="domain" description="Helicase C-terminal" evidence="4">
    <location>
        <begin position="323"/>
        <end position="467"/>
    </location>
</feature>
<dbReference type="GO" id="GO:0016787">
    <property type="term" value="F:hydrolase activity"/>
    <property type="evidence" value="ECO:0007669"/>
    <property type="project" value="UniProtKB-KW"/>
</dbReference>
<keyword evidence="1" id="KW-0378">Hydrolase</keyword>
<dbReference type="EMBL" id="MK071980">
    <property type="protein sequence ID" value="AYV75673.1"/>
    <property type="molecule type" value="Genomic_DNA"/>
</dbReference>
<dbReference type="Pfam" id="PF04851">
    <property type="entry name" value="ResIII"/>
    <property type="match status" value="1"/>
</dbReference>
<keyword evidence="2" id="KW-0175">Coiled coil</keyword>
<dbReference type="GO" id="GO:0003677">
    <property type="term" value="F:DNA binding"/>
    <property type="evidence" value="ECO:0007669"/>
    <property type="project" value="InterPro"/>
</dbReference>
<organism evidence="5">
    <name type="scientific">Terrestrivirus sp</name>
    <dbReference type="NCBI Taxonomy" id="2487775"/>
    <lineage>
        <taxon>Viruses</taxon>
        <taxon>Varidnaviria</taxon>
        <taxon>Bamfordvirae</taxon>
        <taxon>Nucleocytoviricota</taxon>
        <taxon>Megaviricetes</taxon>
        <taxon>Imitervirales</taxon>
        <taxon>Mimiviridae</taxon>
        <taxon>Klosneuvirinae</taxon>
    </lineage>
</organism>
<dbReference type="PANTHER" id="PTHR45629">
    <property type="entry name" value="SNF2/RAD54 FAMILY MEMBER"/>
    <property type="match status" value="1"/>
</dbReference>
<dbReference type="Pfam" id="PF00271">
    <property type="entry name" value="Helicase_C"/>
    <property type="match status" value="1"/>
</dbReference>
<evidence type="ECO:0000313" key="5">
    <source>
        <dbReference type="EMBL" id="AYV75673.1"/>
    </source>
</evidence>
<protein>
    <submittedName>
        <fullName evidence="5">DEAD/SNF2-like helicase</fullName>
    </submittedName>
</protein>
<evidence type="ECO:0000259" key="4">
    <source>
        <dbReference type="PROSITE" id="PS51194"/>
    </source>
</evidence>
<evidence type="ECO:0000256" key="1">
    <source>
        <dbReference type="ARBA" id="ARBA00022801"/>
    </source>
</evidence>
<dbReference type="Gene3D" id="3.40.50.300">
    <property type="entry name" value="P-loop containing nucleotide triphosphate hydrolases"/>
    <property type="match status" value="2"/>
</dbReference>
<sequence>MDKIKDKLLAFQTIHVENLVRILTNNNTVIDMSDTGTGKTYTALATCFILKKRPIIVCPKSVMSSWKRVASLFGVRPFMIVNYETLKGLKYYNNSGDRIKCPYIEVNKHYVKFNKYNSDPTKKATRPIEYNEYSEYEWEIDDKDRKNIVFIFDEVHRATHLETQNGQLLFAAKITNLPLMILSATVADTPEKFKLFFWILNFIDPEVVKRQNMKYSQYMHTMIKWITRDHQPMVRIHNMIYPDRGTRMRIDSLGDLFPETQITAEPYSMGKTRELEIEKQYTIIADELDNLQDKVKKDKTNSLVKILRAHQKIELLKIPTFVELANDFMNSGYSVVIFINFTQTLETLAQMLRTHTLIYGHQTQQQRDDAINDFMENKSKIIICNSKAGGVGISLHDIHGGHPRASIVSPSWSAVELTQALGRVHRAGSKSKSIQRIVYAANTIEEKIAEKLREKLDNLNQINDGYVKDIISQVLKPKLPDRQLVD</sequence>
<evidence type="ECO:0000256" key="2">
    <source>
        <dbReference type="SAM" id="Coils"/>
    </source>
</evidence>
<keyword evidence="5" id="KW-0547">Nucleotide-binding</keyword>
<feature type="domain" description="Helicase ATP-binding" evidence="3">
    <location>
        <begin position="20"/>
        <end position="204"/>
    </location>
</feature>
<dbReference type="InterPro" id="IPR027417">
    <property type="entry name" value="P-loop_NTPase"/>
</dbReference>
<accession>A0A3G4ZPY5</accession>
<dbReference type="SUPFAM" id="SSF52540">
    <property type="entry name" value="P-loop containing nucleoside triphosphate hydrolases"/>
    <property type="match status" value="2"/>
</dbReference>
<dbReference type="InterPro" id="IPR049730">
    <property type="entry name" value="SNF2/RAD54-like_C"/>
</dbReference>
<name>A0A3G4ZPY5_9VIRU</name>
<feature type="coiled-coil region" evidence="2">
    <location>
        <begin position="442"/>
        <end position="469"/>
    </location>
</feature>
<dbReference type="GO" id="GO:0004386">
    <property type="term" value="F:helicase activity"/>
    <property type="evidence" value="ECO:0007669"/>
    <property type="project" value="UniProtKB-KW"/>
</dbReference>